<proteinExistence type="predicted"/>
<evidence type="ECO:0000256" key="1">
    <source>
        <dbReference type="SAM" id="MobiDB-lite"/>
    </source>
</evidence>
<gene>
    <name evidence="3" type="ORF">EHUX00137_LOCUS5130</name>
</gene>
<evidence type="ECO:0008006" key="4">
    <source>
        <dbReference type="Google" id="ProtNLM"/>
    </source>
</evidence>
<keyword evidence="2" id="KW-0732">Signal</keyword>
<evidence type="ECO:0000313" key="3">
    <source>
        <dbReference type="EMBL" id="CAE0529791.1"/>
    </source>
</evidence>
<organism evidence="3">
    <name type="scientific">Emiliania huxleyi</name>
    <name type="common">Coccolithophore</name>
    <name type="synonym">Pontosphaera huxleyi</name>
    <dbReference type="NCBI Taxonomy" id="2903"/>
    <lineage>
        <taxon>Eukaryota</taxon>
        <taxon>Haptista</taxon>
        <taxon>Haptophyta</taxon>
        <taxon>Prymnesiophyceae</taxon>
        <taxon>Isochrysidales</taxon>
        <taxon>Noelaerhabdaceae</taxon>
        <taxon>Emiliania</taxon>
    </lineage>
</organism>
<feature type="chain" id="PRO_5030160924" description="Plastid lipid-associated protein/fibrillin conserved domain-containing protein" evidence="2">
    <location>
        <begin position="23"/>
        <end position="419"/>
    </location>
</feature>
<evidence type="ECO:0000256" key="2">
    <source>
        <dbReference type="SAM" id="SignalP"/>
    </source>
</evidence>
<protein>
    <recommendedName>
        <fullName evidence="4">Plastid lipid-associated protein/fibrillin conserved domain-containing protein</fullName>
    </recommendedName>
</protein>
<reference evidence="3" key="1">
    <citation type="submission" date="2021-01" db="EMBL/GenBank/DDBJ databases">
        <authorList>
            <person name="Corre E."/>
            <person name="Pelletier E."/>
            <person name="Niang G."/>
            <person name="Scheremetjew M."/>
            <person name="Finn R."/>
            <person name="Kale V."/>
            <person name="Holt S."/>
            <person name="Cochrane G."/>
            <person name="Meng A."/>
            <person name="Brown T."/>
            <person name="Cohen L."/>
        </authorList>
    </citation>
    <scope>NUCLEOTIDE SEQUENCE</scope>
    <source>
        <strain evidence="3">379</strain>
    </source>
</reference>
<name>A0A6V2M6C2_EMIHU</name>
<dbReference type="AlphaFoldDB" id="A0A6V2M6C2"/>
<accession>A0A6V2M6C2</accession>
<feature type="region of interest" description="Disordered" evidence="1">
    <location>
        <begin position="54"/>
        <end position="75"/>
    </location>
</feature>
<sequence length="419" mass="43743">MDSSSALRLSLLASSILRFAAPYQLRAAPACVPAARASPALGFFDDLKKGFEAAGASNAPPAEEPEGQAGAPPAAPVPTFLGALKSGLAGLVKEQTEEERLAERIRSGEGVVWSCDYSRAWRAVKGMPQDELSLVESVELARELSAPIPNEVEEVLAARGGGSRSSRAGGSPPRMALRWRDEEEAVPAAFSRRAALFLAAGSAAGATRPPLAAAEDAAPSERRALLEAIAAGADDRAVLATLDALLPLDPAGGRAARSDALGGTWRLLWSYKADKFSPLLGLPRPVRPASLQLLGPAATGTVGEGRVANLLLFPFGVRLLLSSGVLPAADGPPSTLEIMPPFRLELDAAGRRRLLVEAGSDADFRALNARDAEAQAAPRNRYAQSYLETSGRAGDLRVSTVVSGDPVIVGSVFVHERVI</sequence>
<feature type="signal peptide" evidence="2">
    <location>
        <begin position="1"/>
        <end position="22"/>
    </location>
</feature>
<dbReference type="EMBL" id="HBIR01007511">
    <property type="protein sequence ID" value="CAE0529791.1"/>
    <property type="molecule type" value="Transcribed_RNA"/>
</dbReference>